<proteinExistence type="predicted"/>
<keyword evidence="1" id="KW-0934">Plastid</keyword>
<geneLocation type="chloroplast" evidence="1"/>
<evidence type="ECO:0000313" key="1">
    <source>
        <dbReference type="EMBL" id="BAA04446.1"/>
    </source>
</evidence>
<reference evidence="1" key="3">
    <citation type="journal article" date="1994" name="Proc. Natl. Acad. Sci. U.S.A.">
        <title>Loss of all ndh genes as determined by sequencing the entire chloroplast genome of the black pine Pinus thunbergii.</title>
        <authorList>
            <person name="Wakasugi T."/>
            <person name="Tsudzuki J."/>
            <person name="Ito S."/>
            <person name="Nakashima K."/>
            <person name="Tsudzuki T."/>
            <person name="Sugiura M."/>
        </authorList>
    </citation>
    <scope>NUCLEOTIDE SEQUENCE</scope>
</reference>
<dbReference type="EMBL" id="D17510">
    <property type="protein sequence ID" value="BAA04446.1"/>
    <property type="molecule type" value="Genomic_DNA"/>
</dbReference>
<keyword evidence="1" id="KW-0150">Chloroplast</keyword>
<reference evidence="1" key="1">
    <citation type="journal article" date="1993" name="Mol. Gen. Genet.">
        <title>Chloroplast DNA of black pine retains a residual inverted repeat lacking rRNA genes: nucleotide sequences of trnQ, trnK, psbA, trnI and trnH and the absence of rps16.</title>
        <authorList>
            <person name="Tsudzuki J."/>
            <person name="Nakashima K."/>
            <person name="Tsudzuki T."/>
            <person name="Hiratsuka J."/>
            <person name="Shibata M."/>
            <person name="Wakasugi T."/>
            <person name="Sugiura M."/>
        </authorList>
    </citation>
    <scope>NUCLEOTIDE SEQUENCE</scope>
</reference>
<accession>Q32997</accession>
<sequence>MEITIIDSFYIHNIPLLAIFIGHILEDLAIYDLIKLKLFTN</sequence>
<dbReference type="AlphaFoldDB" id="Q32997"/>
<name>Q32997_PINTH</name>
<dbReference type="PIR" id="T07570">
    <property type="entry name" value="T07570"/>
</dbReference>
<organism evidence="1">
    <name type="scientific">Pinus thunbergii</name>
    <name type="common">Japanese black pine</name>
    <name type="synonym">Pinus thunbergiana</name>
    <dbReference type="NCBI Taxonomy" id="3350"/>
    <lineage>
        <taxon>Eukaryota</taxon>
        <taxon>Viridiplantae</taxon>
        <taxon>Streptophyta</taxon>
        <taxon>Embryophyta</taxon>
        <taxon>Tracheophyta</taxon>
        <taxon>Spermatophyta</taxon>
        <taxon>Pinopsida</taxon>
        <taxon>Pinidae</taxon>
        <taxon>Conifers I</taxon>
        <taxon>Pinales</taxon>
        <taxon>Pinaceae</taxon>
        <taxon>Pinus</taxon>
        <taxon>Pinus subgen. Pinus</taxon>
    </lineage>
</organism>
<reference evidence="1" key="2">
    <citation type="journal article" date="1994" name="Curr. Genet.">
        <title>A new gene encoding tRNA(Pro) (GGG) is present in the chloroplast genome of black pine: a compilation of 32 tRNA genes from black pine chloroplasts.</title>
        <authorList>
            <person name="Tsudzuki J."/>
            <person name="Ito S."/>
            <person name="Tsudzuki T."/>
            <person name="Wakasugi T."/>
            <person name="Sugiura M."/>
        </authorList>
    </citation>
    <scope>NUCLEOTIDE SEQUENCE</scope>
</reference>
<protein>
    <submittedName>
        <fullName evidence="1">ORF41c</fullName>
    </submittedName>
</protein>